<dbReference type="GO" id="GO:0005737">
    <property type="term" value="C:cytoplasm"/>
    <property type="evidence" value="ECO:0007669"/>
    <property type="project" value="TreeGrafter"/>
</dbReference>
<evidence type="ECO:0000313" key="2">
    <source>
        <dbReference type="Proteomes" id="UP001195769"/>
    </source>
</evidence>
<evidence type="ECO:0008006" key="3">
    <source>
        <dbReference type="Google" id="ProtNLM"/>
    </source>
</evidence>
<dbReference type="PANTHER" id="PTHR23257">
    <property type="entry name" value="SERINE-THREONINE PROTEIN KINASE"/>
    <property type="match status" value="1"/>
</dbReference>
<dbReference type="GO" id="GO:0007165">
    <property type="term" value="P:signal transduction"/>
    <property type="evidence" value="ECO:0007669"/>
    <property type="project" value="TreeGrafter"/>
</dbReference>
<sequence>MKIVDAVFDDQGTVATLASRTELMDLDEWKLAQARHSSYFSTYQLFFSHNSSHWHQVLPDTTPSHNVVRPSAGLQSRRFRLASNPSFPQPGQAPEVLQLYLQCLDRLDMLECRVHEEIQEIRSLFRNILDNCQSNVTMEDSGGCDSTVNSQAGLDGLNAITPFGYSHDRYFMPQPTPHASSGVVESLSENIEGSLLLDGTHGFANYVAPQHSMYSEGFPAFCDPRITESSFESEGVKSRLGFSLHGTIDSIYEPAAQPFQSVYLEEHVPSDSLVGPDAQLPISSGVIISEFKFCNGLCPIDPVIKESAAIKPTTGFGKQYRDGRQMNTLSAWIFSLSVLPKKWRKVQPETETSGATHLDVGSNDNERPVGLTVKVAKELAYATVQGSFGDVWKCMVSDKDNNVELDSKPDAIKKQQLSTKPMRVSPKITARNICALKWQSNGNQKEPASVFATYWNGLMDDFCKWKLLCHENILSLYGITYGFGPVPAIVFPWMTNGSLSTYLGRNYDSLSGTHKFGLLAAGLQYRIPRHLCIALSSPRLESDVYSFGCIPYQVSSGKQLYYNIRSDHQVVVAILNGVKPKCPDIPAIEDCHWNFIEQCWVELSQRPPIADVRDLMYHYRDAMC</sequence>
<evidence type="ECO:0000313" key="1">
    <source>
        <dbReference type="EMBL" id="KAG1890748.1"/>
    </source>
</evidence>
<dbReference type="Proteomes" id="UP001195769">
    <property type="component" value="Unassembled WGS sequence"/>
</dbReference>
<dbReference type="GO" id="GO:0004672">
    <property type="term" value="F:protein kinase activity"/>
    <property type="evidence" value="ECO:0007669"/>
    <property type="project" value="TreeGrafter"/>
</dbReference>
<dbReference type="EMBL" id="JABBWK010000131">
    <property type="protein sequence ID" value="KAG1890748.1"/>
    <property type="molecule type" value="Genomic_DNA"/>
</dbReference>
<dbReference type="Gene3D" id="1.10.510.10">
    <property type="entry name" value="Transferase(Phosphotransferase) domain 1"/>
    <property type="match status" value="1"/>
</dbReference>
<comment type="caution">
    <text evidence="1">The sequence shown here is derived from an EMBL/GenBank/DDBJ whole genome shotgun (WGS) entry which is preliminary data.</text>
</comment>
<dbReference type="InterPro" id="IPR011009">
    <property type="entry name" value="Kinase-like_dom_sf"/>
</dbReference>
<gene>
    <name evidence="1" type="ORF">F5891DRAFT_986788</name>
</gene>
<dbReference type="SUPFAM" id="SSF56112">
    <property type="entry name" value="Protein kinase-like (PK-like)"/>
    <property type="match status" value="1"/>
</dbReference>
<dbReference type="RefSeq" id="XP_041218014.1">
    <property type="nucleotide sequence ID" value="XM_041377814.1"/>
</dbReference>
<dbReference type="InterPro" id="IPR050167">
    <property type="entry name" value="Ser_Thr_protein_kinase"/>
</dbReference>
<accession>A0AAD4HDC9</accession>
<proteinExistence type="predicted"/>
<dbReference type="GeneID" id="64672112"/>
<name>A0AAD4HDC9_9AGAM</name>
<reference evidence="1" key="1">
    <citation type="journal article" date="2020" name="New Phytol.">
        <title>Comparative genomics reveals dynamic genome evolution in host specialist ectomycorrhizal fungi.</title>
        <authorList>
            <person name="Lofgren L.A."/>
            <person name="Nguyen N.H."/>
            <person name="Vilgalys R."/>
            <person name="Ruytinx J."/>
            <person name="Liao H.L."/>
            <person name="Branco S."/>
            <person name="Kuo A."/>
            <person name="LaButti K."/>
            <person name="Lipzen A."/>
            <person name="Andreopoulos W."/>
            <person name="Pangilinan J."/>
            <person name="Riley R."/>
            <person name="Hundley H."/>
            <person name="Na H."/>
            <person name="Barry K."/>
            <person name="Grigoriev I.V."/>
            <person name="Stajich J.E."/>
            <person name="Kennedy P.G."/>
        </authorList>
    </citation>
    <scope>NUCLEOTIDE SEQUENCE</scope>
    <source>
        <strain evidence="1">FC203</strain>
    </source>
</reference>
<keyword evidence="2" id="KW-1185">Reference proteome</keyword>
<dbReference type="AlphaFoldDB" id="A0AAD4HDC9"/>
<organism evidence="1 2">
    <name type="scientific">Suillus fuscotomentosus</name>
    <dbReference type="NCBI Taxonomy" id="1912939"/>
    <lineage>
        <taxon>Eukaryota</taxon>
        <taxon>Fungi</taxon>
        <taxon>Dikarya</taxon>
        <taxon>Basidiomycota</taxon>
        <taxon>Agaricomycotina</taxon>
        <taxon>Agaricomycetes</taxon>
        <taxon>Agaricomycetidae</taxon>
        <taxon>Boletales</taxon>
        <taxon>Suillineae</taxon>
        <taxon>Suillaceae</taxon>
        <taxon>Suillus</taxon>
    </lineage>
</organism>
<protein>
    <recommendedName>
        <fullName evidence="3">Protein kinase domain-containing protein</fullName>
    </recommendedName>
</protein>